<name>A0A7V8NLU2_9BACT</name>
<feature type="compositionally biased region" description="Basic residues" evidence="1">
    <location>
        <begin position="119"/>
        <end position="135"/>
    </location>
</feature>
<reference evidence="3" key="1">
    <citation type="submission" date="2020-06" db="EMBL/GenBank/DDBJ databases">
        <title>Legume-microbial interactions unlock mineral nutrients during tropical forest succession.</title>
        <authorList>
            <person name="Epihov D.Z."/>
        </authorList>
    </citation>
    <scope>NUCLEOTIDE SEQUENCE [LARGE SCALE GENOMIC DNA]</scope>
    <source>
        <strain evidence="3">Pan2503</strain>
    </source>
</reference>
<keyword evidence="4" id="KW-1185">Reference proteome</keyword>
<dbReference type="AlphaFoldDB" id="A0A7V8NLU2"/>
<proteinExistence type="predicted"/>
<evidence type="ECO:0000313" key="4">
    <source>
        <dbReference type="Proteomes" id="UP000567293"/>
    </source>
</evidence>
<dbReference type="EMBL" id="JACDQQ010000173">
    <property type="protein sequence ID" value="MBA0083688.1"/>
    <property type="molecule type" value="Genomic_DNA"/>
</dbReference>
<comment type="caution">
    <text evidence="3">The sequence shown here is derived from an EMBL/GenBank/DDBJ whole genome shotgun (WGS) entry which is preliminary data.</text>
</comment>
<evidence type="ECO:0000256" key="1">
    <source>
        <dbReference type="SAM" id="MobiDB-lite"/>
    </source>
</evidence>
<feature type="non-terminal residue" evidence="3">
    <location>
        <position position="135"/>
    </location>
</feature>
<sequence length="135" mass="15208">MPAFQTAYEQKYPPNLTQEGKPRQRQIGGGAPGALPKSEDKLFFILVYQKTNPLQTMHGLHFGLSQPQANDWIHRLLPVLQQALRTLGEAPERDARRVATSDLARAGGPDLTMDGSERRRQRPKDHAQQKKHYSG</sequence>
<evidence type="ECO:0000313" key="3">
    <source>
        <dbReference type="EMBL" id="MBA0083688.1"/>
    </source>
</evidence>
<dbReference type="Proteomes" id="UP000567293">
    <property type="component" value="Unassembled WGS sequence"/>
</dbReference>
<feature type="domain" description="Transposase Helix-turn-helix" evidence="2">
    <location>
        <begin position="37"/>
        <end position="85"/>
    </location>
</feature>
<dbReference type="InterPro" id="IPR027805">
    <property type="entry name" value="Transposase_HTH_dom"/>
</dbReference>
<dbReference type="Pfam" id="PF13613">
    <property type="entry name" value="HTH_Tnp_4"/>
    <property type="match status" value="1"/>
</dbReference>
<protein>
    <submittedName>
        <fullName evidence="3">Transposase family protein</fullName>
    </submittedName>
</protein>
<feature type="region of interest" description="Disordered" evidence="1">
    <location>
        <begin position="1"/>
        <end position="36"/>
    </location>
</feature>
<accession>A0A7V8NLU2</accession>
<organism evidence="3 4">
    <name type="scientific">Candidatus Acidiferrum panamense</name>
    <dbReference type="NCBI Taxonomy" id="2741543"/>
    <lineage>
        <taxon>Bacteria</taxon>
        <taxon>Pseudomonadati</taxon>
        <taxon>Acidobacteriota</taxon>
        <taxon>Terriglobia</taxon>
        <taxon>Candidatus Acidiferrales</taxon>
        <taxon>Candidatus Acidiferrum</taxon>
    </lineage>
</organism>
<feature type="region of interest" description="Disordered" evidence="1">
    <location>
        <begin position="90"/>
        <end position="135"/>
    </location>
</feature>
<gene>
    <name evidence="3" type="ORF">HRJ53_01700</name>
</gene>
<evidence type="ECO:0000259" key="2">
    <source>
        <dbReference type="Pfam" id="PF13613"/>
    </source>
</evidence>
<feature type="compositionally biased region" description="Basic and acidic residues" evidence="1">
    <location>
        <begin position="90"/>
        <end position="99"/>
    </location>
</feature>